<organism evidence="2 3">
    <name type="scientific">Metabacillus arenae</name>
    <dbReference type="NCBI Taxonomy" id="2771434"/>
    <lineage>
        <taxon>Bacteria</taxon>
        <taxon>Bacillati</taxon>
        <taxon>Bacillota</taxon>
        <taxon>Bacilli</taxon>
        <taxon>Bacillales</taxon>
        <taxon>Bacillaceae</taxon>
        <taxon>Metabacillus</taxon>
    </lineage>
</organism>
<feature type="transmembrane region" description="Helical" evidence="1">
    <location>
        <begin position="6"/>
        <end position="26"/>
    </location>
</feature>
<accession>A0A926NRB9</accession>
<feature type="transmembrane region" description="Helical" evidence="1">
    <location>
        <begin position="38"/>
        <end position="63"/>
    </location>
</feature>
<dbReference type="InterPro" id="IPR021741">
    <property type="entry name" value="DUF3311"/>
</dbReference>
<dbReference type="EMBL" id="JACXAI010000032">
    <property type="protein sequence ID" value="MBD1382491.1"/>
    <property type="molecule type" value="Genomic_DNA"/>
</dbReference>
<evidence type="ECO:0000313" key="3">
    <source>
        <dbReference type="Proteomes" id="UP000626844"/>
    </source>
</evidence>
<dbReference type="Proteomes" id="UP000626844">
    <property type="component" value="Unassembled WGS sequence"/>
</dbReference>
<keyword evidence="1" id="KW-0472">Membrane</keyword>
<gene>
    <name evidence="2" type="ORF">IC621_20005</name>
</gene>
<dbReference type="Pfam" id="PF11755">
    <property type="entry name" value="DUF3311"/>
    <property type="match status" value="1"/>
</dbReference>
<sequence length="73" mass="8518">MSNRKFNTLFIVIVLVPFLMLVFPFFEIGNRATPIIMGLPFSFFWVILWIVITFAALLALYYLDPEKEEEGDV</sequence>
<reference evidence="2" key="1">
    <citation type="submission" date="2020-09" db="EMBL/GenBank/DDBJ databases">
        <title>A novel bacterium of genus Bacillus, isolated from South China Sea.</title>
        <authorList>
            <person name="Huang H."/>
            <person name="Mo K."/>
            <person name="Hu Y."/>
        </authorList>
    </citation>
    <scope>NUCLEOTIDE SEQUENCE</scope>
    <source>
        <strain evidence="2">IB182487</strain>
    </source>
</reference>
<keyword evidence="1" id="KW-0812">Transmembrane</keyword>
<dbReference type="RefSeq" id="WP_191160744.1">
    <property type="nucleotide sequence ID" value="NZ_JACXAI010000032.1"/>
</dbReference>
<keyword evidence="3" id="KW-1185">Reference proteome</keyword>
<protein>
    <submittedName>
        <fullName evidence="2">DUF3311 domain-containing protein</fullName>
    </submittedName>
</protein>
<dbReference type="AlphaFoldDB" id="A0A926NRB9"/>
<name>A0A926NRB9_9BACI</name>
<evidence type="ECO:0000256" key="1">
    <source>
        <dbReference type="SAM" id="Phobius"/>
    </source>
</evidence>
<evidence type="ECO:0000313" key="2">
    <source>
        <dbReference type="EMBL" id="MBD1382491.1"/>
    </source>
</evidence>
<proteinExistence type="predicted"/>
<keyword evidence="1" id="KW-1133">Transmembrane helix</keyword>
<comment type="caution">
    <text evidence="2">The sequence shown here is derived from an EMBL/GenBank/DDBJ whole genome shotgun (WGS) entry which is preliminary data.</text>
</comment>